<dbReference type="OrthoDB" id="4188859at2759"/>
<protein>
    <submittedName>
        <fullName evidence="1">Uncharacterized protein</fullName>
    </submittedName>
</protein>
<dbReference type="GeneID" id="9228256"/>
<dbReference type="HOGENOM" id="CLU_1570254_0_0_1"/>
<dbReference type="VEuPathDB" id="FungiDB:MCYG_06994"/>
<sequence>MHFHMRNTETSPISYRIRRCALIPKGINLTLEEEMMVIKRIGYRPIPPPGAMTSNWFTRHAEVNISKAKACGAGKQEVAMVGIPAGRYRAGSECSETLANQRMVNVRLQVKGAFPQNDTFTSSIPSRIQRDLWNVDIPHMSEIKPLDTLSPTASLSPFPHKYTLKEAHFL</sequence>
<dbReference type="Proteomes" id="UP000002035">
    <property type="component" value="Unassembled WGS sequence"/>
</dbReference>
<keyword evidence="2" id="KW-1185">Reference proteome</keyword>
<gene>
    <name evidence="1" type="ORF">MCYG_06994</name>
</gene>
<dbReference type="EMBL" id="DS995706">
    <property type="protein sequence ID" value="EEQ34175.1"/>
    <property type="molecule type" value="Genomic_DNA"/>
</dbReference>
<evidence type="ECO:0000313" key="1">
    <source>
        <dbReference type="EMBL" id="EEQ34175.1"/>
    </source>
</evidence>
<name>C5FW91_ARTOC</name>
<evidence type="ECO:0000313" key="2">
    <source>
        <dbReference type="Proteomes" id="UP000002035"/>
    </source>
</evidence>
<reference evidence="2" key="1">
    <citation type="journal article" date="2012" name="MBio">
        <title>Comparative genome analysis of Trichophyton rubrum and related dermatophytes reveals candidate genes involved in infection.</title>
        <authorList>
            <person name="Martinez D.A."/>
            <person name="Oliver B.G."/>
            <person name="Graeser Y."/>
            <person name="Goldberg J.M."/>
            <person name="Li W."/>
            <person name="Martinez-Rossi N.M."/>
            <person name="Monod M."/>
            <person name="Shelest E."/>
            <person name="Barton R.C."/>
            <person name="Birch E."/>
            <person name="Brakhage A.A."/>
            <person name="Chen Z."/>
            <person name="Gurr S.J."/>
            <person name="Heiman D."/>
            <person name="Heitman J."/>
            <person name="Kosti I."/>
            <person name="Rossi A."/>
            <person name="Saif S."/>
            <person name="Samalova M."/>
            <person name="Saunders C.W."/>
            <person name="Shea T."/>
            <person name="Summerbell R.C."/>
            <person name="Xu J."/>
            <person name="Young S."/>
            <person name="Zeng Q."/>
            <person name="Birren B.W."/>
            <person name="Cuomo C.A."/>
            <person name="White T.C."/>
        </authorList>
    </citation>
    <scope>NUCLEOTIDE SEQUENCE [LARGE SCALE GENOMIC DNA]</scope>
    <source>
        <strain evidence="2">ATCC MYA-4605 / CBS 113480</strain>
    </source>
</reference>
<accession>C5FW91</accession>
<dbReference type="RefSeq" id="XP_002845030.1">
    <property type="nucleotide sequence ID" value="XM_002844984.1"/>
</dbReference>
<proteinExistence type="predicted"/>
<organism evidence="1 2">
    <name type="scientific">Arthroderma otae (strain ATCC MYA-4605 / CBS 113480)</name>
    <name type="common">Microsporum canis</name>
    <dbReference type="NCBI Taxonomy" id="554155"/>
    <lineage>
        <taxon>Eukaryota</taxon>
        <taxon>Fungi</taxon>
        <taxon>Dikarya</taxon>
        <taxon>Ascomycota</taxon>
        <taxon>Pezizomycotina</taxon>
        <taxon>Eurotiomycetes</taxon>
        <taxon>Eurotiomycetidae</taxon>
        <taxon>Onygenales</taxon>
        <taxon>Arthrodermataceae</taxon>
        <taxon>Microsporum</taxon>
    </lineage>
</organism>
<dbReference type="AlphaFoldDB" id="C5FW91"/>